<dbReference type="EMBL" id="BCSY01000137">
    <property type="protein sequence ID" value="GAS99671.1"/>
    <property type="molecule type" value="Genomic_DNA"/>
</dbReference>
<keyword evidence="2 4" id="KW-0238">DNA-binding</keyword>
<evidence type="ECO:0000313" key="7">
    <source>
        <dbReference type="Proteomes" id="UP000069443"/>
    </source>
</evidence>
<feature type="domain" description="HTH tetR-type" evidence="5">
    <location>
        <begin position="1"/>
        <end position="55"/>
    </location>
</feature>
<comment type="caution">
    <text evidence="6">The sequence shown here is derived from an EMBL/GenBank/DDBJ whole genome shotgun (WGS) entry which is preliminary data.</text>
</comment>
<accession>A0A100WK54</accession>
<dbReference type="AlphaFoldDB" id="A0A100WK54"/>
<dbReference type="Gene3D" id="1.10.357.10">
    <property type="entry name" value="Tetracycline Repressor, domain 2"/>
    <property type="match status" value="1"/>
</dbReference>
<dbReference type="PROSITE" id="PS50977">
    <property type="entry name" value="HTH_TETR_2"/>
    <property type="match status" value="1"/>
</dbReference>
<feature type="DNA-binding region" description="H-T-H motif" evidence="4">
    <location>
        <begin position="18"/>
        <end position="37"/>
    </location>
</feature>
<dbReference type="PANTHER" id="PTHR47506:SF3">
    <property type="entry name" value="HTH-TYPE TRANSCRIPTIONAL REGULATOR LMRA"/>
    <property type="match status" value="1"/>
</dbReference>
<reference evidence="7" key="2">
    <citation type="submission" date="2016-02" db="EMBL/GenBank/DDBJ databases">
        <title>Draft genome sequence of five rapidly growing Mycobacterium species.</title>
        <authorList>
            <person name="Katahira K."/>
            <person name="Gotou Y."/>
            <person name="Iida K."/>
            <person name="Ogura Y."/>
            <person name="Hayashi T."/>
        </authorList>
    </citation>
    <scope>NUCLEOTIDE SEQUENCE [LARGE SCALE GENOMIC DNA]</scope>
    <source>
        <strain evidence="7">JCM15298</strain>
    </source>
</reference>
<dbReference type="RefSeq" id="WP_062660469.1">
    <property type="nucleotide sequence ID" value="NZ_BCSY01000137.1"/>
</dbReference>
<dbReference type="OrthoDB" id="4567939at2"/>
<evidence type="ECO:0000313" key="6">
    <source>
        <dbReference type="EMBL" id="GAS99671.1"/>
    </source>
</evidence>
<evidence type="ECO:0000256" key="2">
    <source>
        <dbReference type="ARBA" id="ARBA00023125"/>
    </source>
</evidence>
<evidence type="ECO:0000256" key="1">
    <source>
        <dbReference type="ARBA" id="ARBA00023015"/>
    </source>
</evidence>
<evidence type="ECO:0000256" key="3">
    <source>
        <dbReference type="ARBA" id="ARBA00023163"/>
    </source>
</evidence>
<keyword evidence="3" id="KW-0804">Transcription</keyword>
<gene>
    <name evidence="6" type="ORF">RMCC_6636</name>
</gene>
<dbReference type="InterPro" id="IPR009057">
    <property type="entry name" value="Homeodomain-like_sf"/>
</dbReference>
<dbReference type="InterPro" id="IPR036271">
    <property type="entry name" value="Tet_transcr_reg_TetR-rel_C_sf"/>
</dbReference>
<dbReference type="SUPFAM" id="SSF48498">
    <property type="entry name" value="Tetracyclin repressor-like, C-terminal domain"/>
    <property type="match status" value="1"/>
</dbReference>
<name>A0A100WK54_MYCCR</name>
<organism evidence="6 7">
    <name type="scientific">Mycolicibacterium canariasense</name>
    <name type="common">Mycobacterium canariasense</name>
    <dbReference type="NCBI Taxonomy" id="228230"/>
    <lineage>
        <taxon>Bacteria</taxon>
        <taxon>Bacillati</taxon>
        <taxon>Actinomycetota</taxon>
        <taxon>Actinomycetes</taxon>
        <taxon>Mycobacteriales</taxon>
        <taxon>Mycobacteriaceae</taxon>
        <taxon>Mycolicibacterium</taxon>
    </lineage>
</organism>
<dbReference type="Proteomes" id="UP000069443">
    <property type="component" value="Unassembled WGS sequence"/>
</dbReference>
<dbReference type="Pfam" id="PF00440">
    <property type="entry name" value="TetR_N"/>
    <property type="match status" value="1"/>
</dbReference>
<dbReference type="InterPro" id="IPR054156">
    <property type="entry name" value="YxaF_TetR_C"/>
</dbReference>
<keyword evidence="1" id="KW-0805">Transcription regulation</keyword>
<dbReference type="SUPFAM" id="SSF46689">
    <property type="entry name" value="Homeodomain-like"/>
    <property type="match status" value="1"/>
</dbReference>
<evidence type="ECO:0000259" key="5">
    <source>
        <dbReference type="PROSITE" id="PS50977"/>
    </source>
</evidence>
<proteinExistence type="predicted"/>
<dbReference type="Pfam" id="PF21993">
    <property type="entry name" value="TetR_C_13_2"/>
    <property type="match status" value="1"/>
</dbReference>
<protein>
    <submittedName>
        <fullName evidence="6">Transcriptional regulator</fullName>
    </submittedName>
</protein>
<evidence type="ECO:0000256" key="4">
    <source>
        <dbReference type="PROSITE-ProRule" id="PRU00335"/>
    </source>
</evidence>
<dbReference type="PANTHER" id="PTHR47506">
    <property type="entry name" value="TRANSCRIPTIONAL REGULATORY PROTEIN"/>
    <property type="match status" value="1"/>
</dbReference>
<dbReference type="GO" id="GO:0003677">
    <property type="term" value="F:DNA binding"/>
    <property type="evidence" value="ECO:0007669"/>
    <property type="project" value="UniProtKB-UniRule"/>
</dbReference>
<keyword evidence="7" id="KW-1185">Reference proteome</keyword>
<sequence length="189" mass="20140">MLVAAVDVLRERGAAGLTIDEVLARSGAPRGSVYYHFPQGRNQLLIEALNYAGDSITEVIDAAADRGGMALVRQFVAFWERALAGSAYTAGCPVMAAAISTTEDQAVLASAAGEIFARWRDALAQTFRNDGFEFADAESLAVMCIAALEGAVALCRSAGNAEPLHQVGQQLEFLLKSREFVRLYGVPGR</sequence>
<dbReference type="STRING" id="228230.RMCC_6636"/>
<reference evidence="7" key="1">
    <citation type="journal article" date="2016" name="Genome Announc.">
        <title>Draft Genome Sequences of Five Rapidly Growing Mycobacterium Species, M. thermoresistibile, M. fortuitum subsp. acetamidolyticum, M. canariasense, M. brisbanense, and M. novocastrense.</title>
        <authorList>
            <person name="Katahira K."/>
            <person name="Ogura Y."/>
            <person name="Gotoh Y."/>
            <person name="Hayashi T."/>
        </authorList>
    </citation>
    <scope>NUCLEOTIDE SEQUENCE [LARGE SCALE GENOMIC DNA]</scope>
    <source>
        <strain evidence="7">JCM15298</strain>
    </source>
</reference>
<dbReference type="InterPro" id="IPR001647">
    <property type="entry name" value="HTH_TetR"/>
</dbReference>